<proteinExistence type="predicted"/>
<sequence length="151" mass="16962">MSRVWIYQADRFLNSQEVNDINALAQQFVASWTAHGSALAGKAQIVDNLFLILEVNEEVAGVTGCSIDKSVHFVQALGNQFNVNFFDRMRVAYIDAEGQLQIASREEFQEKIKSAQVTADTLVYNNLVQNSEELATSWKVPFSASWHSKVF</sequence>
<dbReference type="EMBL" id="SMBZ01000006">
    <property type="protein sequence ID" value="TCV19102.1"/>
    <property type="molecule type" value="Genomic_DNA"/>
</dbReference>
<comment type="caution">
    <text evidence="1">The sequence shown here is derived from an EMBL/GenBank/DDBJ whole genome shotgun (WGS) entry which is preliminary data.</text>
</comment>
<organism evidence="1 2">
    <name type="scientific">Sphingobacterium alimentarium</name>
    <dbReference type="NCBI Taxonomy" id="797292"/>
    <lineage>
        <taxon>Bacteria</taxon>
        <taxon>Pseudomonadati</taxon>
        <taxon>Bacteroidota</taxon>
        <taxon>Sphingobacteriia</taxon>
        <taxon>Sphingobacteriales</taxon>
        <taxon>Sphingobacteriaceae</taxon>
        <taxon>Sphingobacterium</taxon>
    </lineage>
</organism>
<dbReference type="Proteomes" id="UP000295197">
    <property type="component" value="Unassembled WGS sequence"/>
</dbReference>
<evidence type="ECO:0008006" key="3">
    <source>
        <dbReference type="Google" id="ProtNLM"/>
    </source>
</evidence>
<keyword evidence="2" id="KW-1185">Reference proteome</keyword>
<evidence type="ECO:0000313" key="2">
    <source>
        <dbReference type="Proteomes" id="UP000295197"/>
    </source>
</evidence>
<dbReference type="RefSeq" id="WP_132776865.1">
    <property type="nucleotide sequence ID" value="NZ_SMBZ01000006.1"/>
</dbReference>
<name>A0A4V2VUH1_9SPHI</name>
<accession>A0A4V2VUH1</accession>
<dbReference type="AlphaFoldDB" id="A0A4V2VUH1"/>
<protein>
    <recommendedName>
        <fullName evidence="3">ABC transporter ATPase</fullName>
    </recommendedName>
</protein>
<gene>
    <name evidence="1" type="ORF">EDC17_100682</name>
</gene>
<evidence type="ECO:0000313" key="1">
    <source>
        <dbReference type="EMBL" id="TCV19102.1"/>
    </source>
</evidence>
<dbReference type="OrthoDB" id="978691at2"/>
<reference evidence="1 2" key="1">
    <citation type="submission" date="2019-03" db="EMBL/GenBank/DDBJ databases">
        <title>Genomic Encyclopedia of Type Strains, Phase IV (KMG-IV): sequencing the most valuable type-strain genomes for metagenomic binning, comparative biology and taxonomic classification.</title>
        <authorList>
            <person name="Goeker M."/>
        </authorList>
    </citation>
    <scope>NUCLEOTIDE SEQUENCE [LARGE SCALE GENOMIC DNA]</scope>
    <source>
        <strain evidence="1 2">DSM 22362</strain>
    </source>
</reference>